<dbReference type="AlphaFoldDB" id="A0A1B8GBK9"/>
<accession>A0A1B8GBK9</accession>
<gene>
    <name evidence="3" type="ORF">VE01_09228</name>
</gene>
<protein>
    <recommendedName>
        <fullName evidence="2">RGS domain-containing protein</fullName>
    </recommendedName>
</protein>
<name>A0A1B8GBK9_9PEZI</name>
<feature type="region of interest" description="Disordered" evidence="1">
    <location>
        <begin position="284"/>
        <end position="316"/>
    </location>
</feature>
<dbReference type="PROSITE" id="PS50132">
    <property type="entry name" value="RGS"/>
    <property type="match status" value="1"/>
</dbReference>
<dbReference type="InterPro" id="IPR036305">
    <property type="entry name" value="RGS_sf"/>
</dbReference>
<dbReference type="SUPFAM" id="SSF48097">
    <property type="entry name" value="Regulator of G-protein signaling, RGS"/>
    <property type="match status" value="1"/>
</dbReference>
<organism evidence="3 4">
    <name type="scientific">Pseudogymnoascus verrucosus</name>
    <dbReference type="NCBI Taxonomy" id="342668"/>
    <lineage>
        <taxon>Eukaryota</taxon>
        <taxon>Fungi</taxon>
        <taxon>Dikarya</taxon>
        <taxon>Ascomycota</taxon>
        <taxon>Pezizomycotina</taxon>
        <taxon>Leotiomycetes</taxon>
        <taxon>Thelebolales</taxon>
        <taxon>Thelebolaceae</taxon>
        <taxon>Pseudogymnoascus</taxon>
    </lineage>
</organism>
<reference evidence="3 4" key="1">
    <citation type="submission" date="2016-03" db="EMBL/GenBank/DDBJ databases">
        <title>Comparative genomics of Pseudogymnoascus destructans, the fungus causing white-nose syndrome of bats.</title>
        <authorList>
            <person name="Palmer J.M."/>
            <person name="Drees K.P."/>
            <person name="Foster J.T."/>
            <person name="Lindner D.L."/>
        </authorList>
    </citation>
    <scope>NUCLEOTIDE SEQUENCE [LARGE SCALE GENOMIC DNA]</scope>
    <source>
        <strain evidence="3 4">UAMH 10579</strain>
    </source>
</reference>
<dbReference type="RefSeq" id="XP_018126900.1">
    <property type="nucleotide sequence ID" value="XM_018278643.2"/>
</dbReference>
<sequence length="316" mass="34624">MPPKKHLPSRPLSLAIPVKRYSPRRPTLQEILANSAPPPWTLSAFTAYLSQNHCLENLEFTMDATLYRKQYEALLANCGEETIMASTEGCEYVRMLWQKLLDAYITPNGPREVNIPGDVRDRLLSSPNHFRPPSPLQLDSAIMVVYELMDESVLVSFLNSVSRGFSNYTGPWTSVEDTSVIPTPDSPPMPPAASTRIGYGSTSSSGPSRDAQTSNSAHSHQPVQRSHLAAALKRGVKFIYPSPSSNSAKENNDSLIKYTISAGSSSSLGEFMIPLIIPPTYNSFTDTSESSSKVSRAGESDSKKMGWKLGLGLRKP</sequence>
<keyword evidence="4" id="KW-1185">Reference proteome</keyword>
<evidence type="ECO:0000313" key="4">
    <source>
        <dbReference type="Proteomes" id="UP000091956"/>
    </source>
</evidence>
<evidence type="ECO:0000259" key="2">
    <source>
        <dbReference type="PROSITE" id="PS50132"/>
    </source>
</evidence>
<dbReference type="PANTHER" id="PTHR10845">
    <property type="entry name" value="REGULATOR OF G PROTEIN SIGNALING"/>
    <property type="match status" value="1"/>
</dbReference>
<dbReference type="SMART" id="SM00315">
    <property type="entry name" value="RGS"/>
    <property type="match status" value="1"/>
</dbReference>
<evidence type="ECO:0000313" key="3">
    <source>
        <dbReference type="EMBL" id="OBT93167.1"/>
    </source>
</evidence>
<dbReference type="InterPro" id="IPR044926">
    <property type="entry name" value="RGS_subdomain_2"/>
</dbReference>
<feature type="compositionally biased region" description="Polar residues" evidence="1">
    <location>
        <begin position="200"/>
        <end position="224"/>
    </location>
</feature>
<reference evidence="4" key="2">
    <citation type="journal article" date="2018" name="Nat. Commun.">
        <title>Extreme sensitivity to ultraviolet light in the fungal pathogen causing white-nose syndrome of bats.</title>
        <authorList>
            <person name="Palmer J.M."/>
            <person name="Drees K.P."/>
            <person name="Foster J.T."/>
            <person name="Lindner D.L."/>
        </authorList>
    </citation>
    <scope>NUCLEOTIDE SEQUENCE [LARGE SCALE GENOMIC DNA]</scope>
    <source>
        <strain evidence="4">UAMH 10579</strain>
    </source>
</reference>
<dbReference type="OrthoDB" id="10266999at2759"/>
<dbReference type="GeneID" id="28842614"/>
<feature type="compositionally biased region" description="Polar residues" evidence="1">
    <location>
        <begin position="284"/>
        <end position="294"/>
    </location>
</feature>
<proteinExistence type="predicted"/>
<feature type="domain" description="RGS" evidence="2">
    <location>
        <begin position="45"/>
        <end position="160"/>
    </location>
</feature>
<dbReference type="InterPro" id="IPR016137">
    <property type="entry name" value="RGS"/>
</dbReference>
<evidence type="ECO:0000256" key="1">
    <source>
        <dbReference type="SAM" id="MobiDB-lite"/>
    </source>
</evidence>
<dbReference type="PANTHER" id="PTHR10845:SF267">
    <property type="entry name" value="REGULATOR OF G PROTEIN SIGNALING DOMAIN PROTEIN (AFU_ORTHOLOGUE AFUA_6G06860)"/>
    <property type="match status" value="1"/>
</dbReference>
<dbReference type="Gene3D" id="1.10.167.10">
    <property type="entry name" value="Regulator of G-protein Signalling 4, domain 2"/>
    <property type="match status" value="1"/>
</dbReference>
<feature type="region of interest" description="Disordered" evidence="1">
    <location>
        <begin position="176"/>
        <end position="226"/>
    </location>
</feature>
<dbReference type="EMBL" id="KV460257">
    <property type="protein sequence ID" value="OBT93167.1"/>
    <property type="molecule type" value="Genomic_DNA"/>
</dbReference>
<dbReference type="Pfam" id="PF00615">
    <property type="entry name" value="RGS"/>
    <property type="match status" value="1"/>
</dbReference>
<dbReference type="Proteomes" id="UP000091956">
    <property type="component" value="Unassembled WGS sequence"/>
</dbReference>
<dbReference type="CDD" id="cd07440">
    <property type="entry name" value="RGS"/>
    <property type="match status" value="1"/>
</dbReference>